<accession>A0A0D4CCU1</accession>
<reference evidence="2" key="1">
    <citation type="submission" date="2014-10" db="EMBL/GenBank/DDBJ databases">
        <authorList>
            <person name="Boerlin P."/>
            <person name="Chalmers G."/>
            <person name="Kropinski A.M."/>
            <person name="Scott H.M."/>
            <person name="Agga G."/>
            <person name="Amachawadi R."/>
        </authorList>
    </citation>
    <scope>NUCLEOTIDE SEQUENCE</scope>
    <source>
        <strain evidence="2">KS209</strain>
    </source>
</reference>
<dbReference type="Pfam" id="PF03713">
    <property type="entry name" value="DUF305"/>
    <property type="match status" value="1"/>
</dbReference>
<dbReference type="EMBL" id="KM875544">
    <property type="protein sequence ID" value="AJT46585.1"/>
    <property type="molecule type" value="Genomic_DNA"/>
</dbReference>
<dbReference type="InterPro" id="IPR012347">
    <property type="entry name" value="Ferritin-like"/>
</dbReference>
<dbReference type="PANTHER" id="PTHR36933">
    <property type="entry name" value="SLL0788 PROTEIN"/>
    <property type="match status" value="1"/>
</dbReference>
<organism evidence="2">
    <name type="scientific">Escherichia coli</name>
    <dbReference type="NCBI Taxonomy" id="562"/>
    <lineage>
        <taxon>Bacteria</taxon>
        <taxon>Pseudomonadati</taxon>
        <taxon>Pseudomonadota</taxon>
        <taxon>Gammaproteobacteria</taxon>
        <taxon>Enterobacterales</taxon>
        <taxon>Enterobacteriaceae</taxon>
        <taxon>Escherichia</taxon>
    </lineage>
</organism>
<gene>
    <name evidence="2" type="ORF">KS209_0028</name>
</gene>
<dbReference type="PANTHER" id="PTHR36933:SF1">
    <property type="entry name" value="SLL0788 PROTEIN"/>
    <property type="match status" value="1"/>
</dbReference>
<feature type="domain" description="DUF305" evidence="1">
    <location>
        <begin position="69"/>
        <end position="156"/>
    </location>
</feature>
<sequence length="160" mass="18347">MCCPYFLDRFFRNRIYGNIFAPYRGHFYQILLQLTGINAKRIFFMKARNTLFAVLMLSLPAISAEHSEMKMTDMSTSASSQEYMAGMKDMHDKMMAAVNESDPDKAFAKGMVAHHEGAIAMAETELKYGKDPKMRKLAQDIIKAQKGEIEQMNKWLDSQK</sequence>
<dbReference type="Gene3D" id="1.20.1260.10">
    <property type="match status" value="1"/>
</dbReference>
<evidence type="ECO:0000313" key="2">
    <source>
        <dbReference type="EMBL" id="AJT46585.1"/>
    </source>
</evidence>
<name>A0A0D4CCU1_ECOLX</name>
<proteinExistence type="predicted"/>
<protein>
    <recommendedName>
        <fullName evidence="1">DUF305 domain-containing protein</fullName>
    </recommendedName>
</protein>
<dbReference type="InterPro" id="IPR005183">
    <property type="entry name" value="DUF305_CopM-like"/>
</dbReference>
<evidence type="ECO:0000259" key="1">
    <source>
        <dbReference type="Pfam" id="PF03713"/>
    </source>
</evidence>
<dbReference type="AlphaFoldDB" id="A0A0D4CCU1"/>